<evidence type="ECO:0000313" key="7">
    <source>
        <dbReference type="Proteomes" id="UP000483094"/>
    </source>
</evidence>
<reference evidence="2 7" key="2">
    <citation type="submission" date="2019-11" db="EMBL/GenBank/DDBJ databases">
        <title>Growth characteristics of pneumococcus vary with the chemical composition of the capsule and with environmental conditions.</title>
        <authorList>
            <person name="Tothpal A."/>
            <person name="Desobry K."/>
            <person name="Joshi S."/>
            <person name="Wyllie A.L."/>
            <person name="Weinberger D.M."/>
        </authorList>
    </citation>
    <scope>NUCLEOTIDE SEQUENCE [LARGE SCALE GENOMIC DNA]</scope>
    <source>
        <strain evidence="2">Pnumococcus19F</strain>
        <strain evidence="7">pnumococcus19F</strain>
    </source>
</reference>
<sequence>MDLFQELICLAQKTFYFFLAICRRLLVAIYHVLLKQESYNPRLQGLTEIRNPDKTMFVQDAIRFAQQHGFNML</sequence>
<evidence type="ECO:0000256" key="1">
    <source>
        <dbReference type="SAM" id="Phobius"/>
    </source>
</evidence>
<dbReference type="EMBL" id="VMYC01000044">
    <property type="protein sequence ID" value="TVX71452.1"/>
    <property type="molecule type" value="Genomic_DNA"/>
</dbReference>
<feature type="transmembrane region" description="Helical" evidence="1">
    <location>
        <begin position="15"/>
        <end position="34"/>
    </location>
</feature>
<evidence type="ECO:0000313" key="4">
    <source>
        <dbReference type="EMBL" id="TVX71452.1"/>
    </source>
</evidence>
<comment type="caution">
    <text evidence="2">The sequence shown here is derived from an EMBL/GenBank/DDBJ whole genome shotgun (WGS) entry which is preliminary data.</text>
</comment>
<protein>
    <submittedName>
        <fullName evidence="2">Uncharacterized protein</fullName>
    </submittedName>
</protein>
<dbReference type="AlphaFoldDB" id="A0A134CWN8"/>
<name>A0A134CWN8_STREE</name>
<evidence type="ECO:0000313" key="2">
    <source>
        <dbReference type="EMBL" id="MTV73111.1"/>
    </source>
</evidence>
<dbReference type="Proteomes" id="UP000318940">
    <property type="component" value="Unassembled WGS sequence"/>
</dbReference>
<reference evidence="5 6" key="1">
    <citation type="submission" date="2019-07" db="EMBL/GenBank/DDBJ databases">
        <authorList>
            <person name="Mohale T."/>
        </authorList>
    </citation>
    <scope>NUCLEOTIDE SEQUENCE [LARGE SCALE GENOMIC DNA]</scope>
    <source>
        <strain evidence="3 6">NTPn 189</strain>
        <strain evidence="4 5">NTPn 59</strain>
    </source>
</reference>
<evidence type="ECO:0000313" key="6">
    <source>
        <dbReference type="Proteomes" id="UP000318940"/>
    </source>
</evidence>
<gene>
    <name evidence="4" type="ORF">AZJ28_02750</name>
    <name evidence="3" type="ORF">AZK02_00230</name>
    <name evidence="2" type="ORF">GM540_03650</name>
</gene>
<keyword evidence="1" id="KW-0472">Membrane</keyword>
<dbReference type="EMBL" id="WNHQ01000218">
    <property type="protein sequence ID" value="MTV73111.1"/>
    <property type="molecule type" value="Genomic_DNA"/>
</dbReference>
<keyword evidence="1" id="KW-0812">Transmembrane</keyword>
<dbReference type="EMBL" id="VMVH01000003">
    <property type="protein sequence ID" value="TVW29353.1"/>
    <property type="molecule type" value="Genomic_DNA"/>
</dbReference>
<dbReference type="Proteomes" id="UP000483094">
    <property type="component" value="Unassembled WGS sequence"/>
</dbReference>
<evidence type="ECO:0000313" key="5">
    <source>
        <dbReference type="Proteomes" id="UP000315060"/>
    </source>
</evidence>
<keyword evidence="1" id="KW-1133">Transmembrane helix</keyword>
<organism evidence="2 7">
    <name type="scientific">Streptococcus pneumoniae</name>
    <dbReference type="NCBI Taxonomy" id="1313"/>
    <lineage>
        <taxon>Bacteria</taxon>
        <taxon>Bacillati</taxon>
        <taxon>Bacillota</taxon>
        <taxon>Bacilli</taxon>
        <taxon>Lactobacillales</taxon>
        <taxon>Streptococcaceae</taxon>
        <taxon>Streptococcus</taxon>
    </lineage>
</organism>
<evidence type="ECO:0000313" key="3">
    <source>
        <dbReference type="EMBL" id="TVW29353.1"/>
    </source>
</evidence>
<proteinExistence type="predicted"/>
<dbReference type="OrthoDB" id="9815354at2"/>
<accession>A0A134CWN8</accession>
<dbReference type="Proteomes" id="UP000315060">
    <property type="component" value="Unassembled WGS sequence"/>
</dbReference>